<accession>A0A9P8WI07</accession>
<evidence type="ECO:0000313" key="3">
    <source>
        <dbReference type="Proteomes" id="UP000777438"/>
    </source>
</evidence>
<comment type="caution">
    <text evidence="2">The sequence shown here is derived from an EMBL/GenBank/DDBJ whole genome shotgun (WGS) entry which is preliminary data.</text>
</comment>
<evidence type="ECO:0000256" key="1">
    <source>
        <dbReference type="SAM" id="MobiDB-lite"/>
    </source>
</evidence>
<name>A0A9P8WI07_9HYPO</name>
<protein>
    <submittedName>
        <fullName evidence="2">Uncharacterized protein</fullName>
    </submittedName>
</protein>
<dbReference type="EMBL" id="JAGPYM010000002">
    <property type="protein sequence ID" value="KAH6898357.1"/>
    <property type="molecule type" value="Genomic_DNA"/>
</dbReference>
<proteinExistence type="predicted"/>
<gene>
    <name evidence="2" type="ORF">B0T10DRAFT_105898</name>
</gene>
<dbReference type="Proteomes" id="UP000777438">
    <property type="component" value="Unassembled WGS sequence"/>
</dbReference>
<evidence type="ECO:0000313" key="2">
    <source>
        <dbReference type="EMBL" id="KAH6898357.1"/>
    </source>
</evidence>
<sequence>MQIVSPSAKQAGDARGETGGWDKQNKDGRRFAACHLLFCRHIRMPCIFSLSSRYLINSRIRIPALTRSSTTRQQFTNTPIRITPDYEYNQCPPSNRGTLCISYEGDVCLEHSHISRLDWSWSQKLVSRGRLAWASWPELGEELLFLYLCRSLKVVKSGFRRAAGVKNKIHKNGRRRRRRRGRSREGQLVATAGVSWNILYSPR</sequence>
<keyword evidence="3" id="KW-1185">Reference proteome</keyword>
<dbReference type="AlphaFoldDB" id="A0A9P8WI07"/>
<organism evidence="2 3">
    <name type="scientific">Thelonectria olida</name>
    <dbReference type="NCBI Taxonomy" id="1576542"/>
    <lineage>
        <taxon>Eukaryota</taxon>
        <taxon>Fungi</taxon>
        <taxon>Dikarya</taxon>
        <taxon>Ascomycota</taxon>
        <taxon>Pezizomycotina</taxon>
        <taxon>Sordariomycetes</taxon>
        <taxon>Hypocreomycetidae</taxon>
        <taxon>Hypocreales</taxon>
        <taxon>Nectriaceae</taxon>
        <taxon>Thelonectria</taxon>
    </lineage>
</organism>
<feature type="region of interest" description="Disordered" evidence="1">
    <location>
        <begin position="1"/>
        <end position="22"/>
    </location>
</feature>
<reference evidence="2 3" key="1">
    <citation type="journal article" date="2021" name="Nat. Commun.">
        <title>Genetic determinants of endophytism in the Arabidopsis root mycobiome.</title>
        <authorList>
            <person name="Mesny F."/>
            <person name="Miyauchi S."/>
            <person name="Thiergart T."/>
            <person name="Pickel B."/>
            <person name="Atanasova L."/>
            <person name="Karlsson M."/>
            <person name="Huettel B."/>
            <person name="Barry K.W."/>
            <person name="Haridas S."/>
            <person name="Chen C."/>
            <person name="Bauer D."/>
            <person name="Andreopoulos W."/>
            <person name="Pangilinan J."/>
            <person name="LaButti K."/>
            <person name="Riley R."/>
            <person name="Lipzen A."/>
            <person name="Clum A."/>
            <person name="Drula E."/>
            <person name="Henrissat B."/>
            <person name="Kohler A."/>
            <person name="Grigoriev I.V."/>
            <person name="Martin F.M."/>
            <person name="Hacquard S."/>
        </authorList>
    </citation>
    <scope>NUCLEOTIDE SEQUENCE [LARGE SCALE GENOMIC DNA]</scope>
    <source>
        <strain evidence="2 3">MPI-CAGE-CH-0241</strain>
    </source>
</reference>